<evidence type="ECO:0000256" key="1">
    <source>
        <dbReference type="SAM" id="MobiDB-lite"/>
    </source>
</evidence>
<feature type="region of interest" description="Disordered" evidence="1">
    <location>
        <begin position="30"/>
        <end position="54"/>
    </location>
</feature>
<organism evidence="2 3">
    <name type="scientific">Parthenolecanium corni</name>
    <dbReference type="NCBI Taxonomy" id="536013"/>
    <lineage>
        <taxon>Eukaryota</taxon>
        <taxon>Metazoa</taxon>
        <taxon>Ecdysozoa</taxon>
        <taxon>Arthropoda</taxon>
        <taxon>Hexapoda</taxon>
        <taxon>Insecta</taxon>
        <taxon>Pterygota</taxon>
        <taxon>Neoptera</taxon>
        <taxon>Paraneoptera</taxon>
        <taxon>Hemiptera</taxon>
        <taxon>Sternorrhyncha</taxon>
        <taxon>Coccoidea</taxon>
        <taxon>Coccidae</taxon>
        <taxon>Parthenolecanium</taxon>
    </lineage>
</organism>
<accession>A0AAN9TJH7</accession>
<feature type="compositionally biased region" description="Low complexity" evidence="1">
    <location>
        <begin position="38"/>
        <end position="54"/>
    </location>
</feature>
<evidence type="ECO:0000313" key="2">
    <source>
        <dbReference type="EMBL" id="KAK7573991.1"/>
    </source>
</evidence>
<keyword evidence="3" id="KW-1185">Reference proteome</keyword>
<comment type="caution">
    <text evidence="2">The sequence shown here is derived from an EMBL/GenBank/DDBJ whole genome shotgun (WGS) entry which is preliminary data.</text>
</comment>
<dbReference type="Proteomes" id="UP001367676">
    <property type="component" value="Unassembled WGS sequence"/>
</dbReference>
<dbReference type="AlphaFoldDB" id="A0AAN9TJH7"/>
<evidence type="ECO:0000313" key="3">
    <source>
        <dbReference type="Proteomes" id="UP001367676"/>
    </source>
</evidence>
<dbReference type="EMBL" id="JBBCAQ010000037">
    <property type="protein sequence ID" value="KAK7573991.1"/>
    <property type="molecule type" value="Genomic_DNA"/>
</dbReference>
<reference evidence="2 3" key="1">
    <citation type="submission" date="2024-03" db="EMBL/GenBank/DDBJ databases">
        <title>Adaptation during the transition from Ophiocordyceps entomopathogen to insect associate is accompanied by gene loss and intensified selection.</title>
        <authorList>
            <person name="Ward C.M."/>
            <person name="Onetto C.A."/>
            <person name="Borneman A.R."/>
        </authorList>
    </citation>
    <scope>NUCLEOTIDE SEQUENCE [LARGE SCALE GENOMIC DNA]</scope>
    <source>
        <strain evidence="2">AWRI1</strain>
        <tissue evidence="2">Single Adult Female</tissue>
    </source>
</reference>
<gene>
    <name evidence="2" type="ORF">V9T40_011182</name>
</gene>
<sequence length="108" mass="11857">MNMILGTGEPCQQGIEKMLPTEIIIIGGRQGDREEGSLENSATSSSTCSLGSLHRSSKRIESVHPLARSASFHSPLPYSLLYLTPAPHKPPLEPYNFTLIFVSFHFDS</sequence>
<name>A0AAN9TJH7_9HEMI</name>
<protein>
    <submittedName>
        <fullName evidence="2">Uncharacterized protein</fullName>
    </submittedName>
</protein>
<proteinExistence type="predicted"/>